<dbReference type="Proteomes" id="UP000199518">
    <property type="component" value="Unassembled WGS sequence"/>
</dbReference>
<feature type="binding site" evidence="15">
    <location>
        <position position="62"/>
    </location>
    <ligand>
        <name>Zn(2+)</name>
        <dbReference type="ChEBI" id="CHEBI:29105"/>
        <note>catalytic</note>
    </ligand>
</feature>
<feature type="active site" description="Proton donor" evidence="13">
    <location>
        <position position="64"/>
    </location>
</feature>
<evidence type="ECO:0000256" key="14">
    <source>
        <dbReference type="PIRSR" id="PIRSR006769-2"/>
    </source>
</evidence>
<feature type="binding site" evidence="15">
    <location>
        <position position="87"/>
    </location>
    <ligand>
        <name>Zn(2+)</name>
        <dbReference type="ChEBI" id="CHEBI:29105"/>
        <note>catalytic</note>
    </ligand>
</feature>
<feature type="binding site" evidence="14">
    <location>
        <position position="212"/>
    </location>
    <ligand>
        <name>NADP(+)</name>
        <dbReference type="ChEBI" id="CHEBI:58349"/>
    </ligand>
</feature>
<dbReference type="GO" id="GO:0009231">
    <property type="term" value="P:riboflavin biosynthetic process"/>
    <property type="evidence" value="ECO:0007669"/>
    <property type="project" value="UniProtKB-UniPathway"/>
</dbReference>
<dbReference type="EC" id="3.5.4.26" evidence="12"/>
<evidence type="ECO:0000256" key="10">
    <source>
        <dbReference type="ARBA" id="ARBA00023002"/>
    </source>
</evidence>
<feature type="binding site" evidence="14">
    <location>
        <position position="196"/>
    </location>
    <ligand>
        <name>substrate</name>
    </ligand>
</feature>
<dbReference type="PROSITE" id="PS51747">
    <property type="entry name" value="CYT_DCMP_DEAMINASES_2"/>
    <property type="match status" value="1"/>
</dbReference>
<dbReference type="STRING" id="1576369.SAMN05421753_114117"/>
<feature type="binding site" evidence="14">
    <location>
        <position position="208"/>
    </location>
    <ligand>
        <name>NADP(+)</name>
        <dbReference type="ChEBI" id="CHEBI:58349"/>
    </ligand>
</feature>
<comment type="pathway">
    <text evidence="2 12">Cofactor biosynthesis; riboflavin biosynthesis; 5-amino-6-(D-ribitylamino)uracil from GTP: step 2/4.</text>
</comment>
<keyword evidence="6 12" id="KW-0686">Riboflavin biosynthesis</keyword>
<evidence type="ECO:0000259" key="16">
    <source>
        <dbReference type="PROSITE" id="PS51747"/>
    </source>
</evidence>
<evidence type="ECO:0000256" key="8">
    <source>
        <dbReference type="ARBA" id="ARBA00022833"/>
    </source>
</evidence>
<dbReference type="InterPro" id="IPR004794">
    <property type="entry name" value="Eubact_RibD"/>
</dbReference>
<protein>
    <recommendedName>
        <fullName evidence="12">Riboflavin biosynthesis protein RibD</fullName>
    </recommendedName>
    <domain>
        <recommendedName>
            <fullName evidence="12">Diaminohydroxyphosphoribosylaminopyrimidine deaminase</fullName>
            <shortName evidence="12">DRAP deaminase</shortName>
            <ecNumber evidence="12">3.5.4.26</ecNumber>
        </recommendedName>
        <alternativeName>
            <fullName evidence="12">Riboflavin-specific deaminase</fullName>
        </alternativeName>
    </domain>
    <domain>
        <recommendedName>
            <fullName evidence="12">5-amino-6-(5-phosphoribosylamino)uracil reductase</fullName>
            <ecNumber evidence="12">1.1.1.193</ecNumber>
        </recommendedName>
        <alternativeName>
            <fullName evidence="12">HTP reductase</fullName>
        </alternativeName>
    </domain>
</protein>
<dbReference type="PIRSF" id="PIRSF006769">
    <property type="entry name" value="RibD"/>
    <property type="match status" value="1"/>
</dbReference>
<evidence type="ECO:0000256" key="6">
    <source>
        <dbReference type="ARBA" id="ARBA00022619"/>
    </source>
</evidence>
<dbReference type="Gene3D" id="3.40.430.10">
    <property type="entry name" value="Dihydrofolate Reductase, subunit A"/>
    <property type="match status" value="1"/>
</dbReference>
<dbReference type="EMBL" id="FOQD01000014">
    <property type="protein sequence ID" value="SFJ00791.1"/>
    <property type="molecule type" value="Genomic_DNA"/>
</dbReference>
<comment type="function">
    <text evidence="1 12">Converts 2,5-diamino-6-(ribosylamino)-4(3h)-pyrimidinone 5'-phosphate into 5-amino-6-(ribosylamino)-2,4(1h,3h)-pyrimidinedione 5'-phosphate.</text>
</comment>
<feature type="binding site" evidence="14">
    <location>
        <position position="180"/>
    </location>
    <ligand>
        <name>substrate</name>
    </ligand>
</feature>
<dbReference type="InterPro" id="IPR024072">
    <property type="entry name" value="DHFR-like_dom_sf"/>
</dbReference>
<comment type="pathway">
    <text evidence="3 12">Cofactor biosynthesis; riboflavin biosynthesis; 5-amino-6-(D-ribitylamino)uracil from GTP: step 3/4.</text>
</comment>
<dbReference type="NCBIfam" id="TIGR00326">
    <property type="entry name" value="eubact_ribD"/>
    <property type="match status" value="1"/>
</dbReference>
<dbReference type="CDD" id="cd01284">
    <property type="entry name" value="Riboflavin_deaminase-reductase"/>
    <property type="match status" value="1"/>
</dbReference>
<evidence type="ECO:0000256" key="5">
    <source>
        <dbReference type="ARBA" id="ARBA00007417"/>
    </source>
</evidence>
<evidence type="ECO:0000313" key="18">
    <source>
        <dbReference type="Proteomes" id="UP000199518"/>
    </source>
</evidence>
<comment type="catalytic activity">
    <reaction evidence="12">
        <text>5-amino-6-(5-phospho-D-ribitylamino)uracil + NADP(+) = 5-amino-6-(5-phospho-D-ribosylamino)uracil + NADPH + H(+)</text>
        <dbReference type="Rhea" id="RHEA:17845"/>
        <dbReference type="ChEBI" id="CHEBI:15378"/>
        <dbReference type="ChEBI" id="CHEBI:57783"/>
        <dbReference type="ChEBI" id="CHEBI:58349"/>
        <dbReference type="ChEBI" id="CHEBI:58421"/>
        <dbReference type="ChEBI" id="CHEBI:58453"/>
        <dbReference type="EC" id="1.1.1.193"/>
    </reaction>
</comment>
<feature type="binding site" evidence="15">
    <location>
        <position position="96"/>
    </location>
    <ligand>
        <name>Zn(2+)</name>
        <dbReference type="ChEBI" id="CHEBI:29105"/>
        <note>catalytic</note>
    </ligand>
</feature>
<feature type="binding site" evidence="14">
    <location>
        <position position="216"/>
    </location>
    <ligand>
        <name>substrate</name>
    </ligand>
</feature>
<reference evidence="18" key="1">
    <citation type="submission" date="2016-10" db="EMBL/GenBank/DDBJ databases">
        <authorList>
            <person name="Varghese N."/>
            <person name="Submissions S."/>
        </authorList>
    </citation>
    <scope>NUCLEOTIDE SEQUENCE [LARGE SCALE GENOMIC DNA]</scope>
    <source>
        <strain evidence="18">DSM 26348</strain>
    </source>
</reference>
<keyword evidence="11" id="KW-0511">Multifunctional enzyme</keyword>
<evidence type="ECO:0000256" key="11">
    <source>
        <dbReference type="ARBA" id="ARBA00023268"/>
    </source>
</evidence>
<dbReference type="UniPathway" id="UPA00275">
    <property type="reaction ID" value="UER00401"/>
</dbReference>
<dbReference type="InterPro" id="IPR002734">
    <property type="entry name" value="RibDG_C"/>
</dbReference>
<comment type="catalytic activity">
    <reaction evidence="12">
        <text>2,5-diamino-6-hydroxy-4-(5-phosphoribosylamino)-pyrimidine + H2O + H(+) = 5-amino-6-(5-phospho-D-ribosylamino)uracil + NH4(+)</text>
        <dbReference type="Rhea" id="RHEA:21868"/>
        <dbReference type="ChEBI" id="CHEBI:15377"/>
        <dbReference type="ChEBI" id="CHEBI:15378"/>
        <dbReference type="ChEBI" id="CHEBI:28938"/>
        <dbReference type="ChEBI" id="CHEBI:58453"/>
        <dbReference type="ChEBI" id="CHEBI:58614"/>
        <dbReference type="EC" id="3.5.4.26"/>
    </reaction>
</comment>
<evidence type="ECO:0000256" key="12">
    <source>
        <dbReference type="PIRNR" id="PIRNR006769"/>
    </source>
</evidence>
<dbReference type="InterPro" id="IPR050765">
    <property type="entry name" value="Riboflavin_Biosynth_HTPR"/>
</dbReference>
<dbReference type="SUPFAM" id="SSF53597">
    <property type="entry name" value="Dihydrofolate reductase-like"/>
    <property type="match status" value="1"/>
</dbReference>
<feature type="binding site" evidence="14">
    <location>
        <begin position="309"/>
        <end position="315"/>
    </location>
    <ligand>
        <name>NADP(+)</name>
        <dbReference type="ChEBI" id="CHEBI:58349"/>
    </ligand>
</feature>
<dbReference type="NCBIfam" id="TIGR00227">
    <property type="entry name" value="ribD_Cterm"/>
    <property type="match status" value="1"/>
</dbReference>
<keyword evidence="9 12" id="KW-0521">NADP</keyword>
<dbReference type="Pfam" id="PF00383">
    <property type="entry name" value="dCMP_cyt_deam_1"/>
    <property type="match status" value="1"/>
</dbReference>
<dbReference type="Gene3D" id="3.40.140.10">
    <property type="entry name" value="Cytidine Deaminase, domain 2"/>
    <property type="match status" value="1"/>
</dbReference>
<dbReference type="GO" id="GO:0050661">
    <property type="term" value="F:NADP binding"/>
    <property type="evidence" value="ECO:0007669"/>
    <property type="project" value="InterPro"/>
</dbReference>
<keyword evidence="7 12" id="KW-0479">Metal-binding</keyword>
<proteinExistence type="inferred from homology"/>
<sequence length="377" mass="39686">MDFSTSAAVVFPDAQAVMRRALELARRGLGRVEPNPCVGAVLVDDRLTLLGEGYHELYGGPHAEVMALRQAGSAAAGSTLFVTLEPCAHHGKTPPCADAVIAAGIRRVVIATHDPAPHTGGSGIAKLKAAGINVEVGLCGDEAARLIAPFTTLFTQGRPYVHAKWAMTLDGKLATRTGSSKWISNARSREIVHQLRGRMDAILVGIGTALADDPLLTPRPAGLRSALRIVLDPNARLPLDSQLVWTAGECPVLVVVSDVAEDERLDALRNQGVEVLVSATSADGAGFEIAPILQALGQRRLTNLLVEGGSRVLGAFQDEGLIDEVHCFIAPKLVGGQNAISPIGGRGAAEMPELTSLIEPAIQVLDGDVYVRGMIRR</sequence>
<comment type="similarity">
    <text evidence="5 12">In the C-terminal section; belongs to the HTP reductase family.</text>
</comment>
<dbReference type="EC" id="1.1.1.193" evidence="12"/>
<dbReference type="InterPro" id="IPR016193">
    <property type="entry name" value="Cytidine_deaminase-like"/>
</dbReference>
<evidence type="ECO:0000313" key="17">
    <source>
        <dbReference type="EMBL" id="SFJ00791.1"/>
    </source>
</evidence>
<evidence type="ECO:0000256" key="1">
    <source>
        <dbReference type="ARBA" id="ARBA00002151"/>
    </source>
</evidence>
<dbReference type="PANTHER" id="PTHR38011">
    <property type="entry name" value="DIHYDROFOLATE REDUCTASE FAMILY PROTEIN (AFU_ORTHOLOGUE AFUA_8G06820)"/>
    <property type="match status" value="1"/>
</dbReference>
<accession>A0A1I3MV22</accession>
<dbReference type="InterPro" id="IPR016192">
    <property type="entry name" value="APOBEC/CMP_deaminase_Zn-bd"/>
</dbReference>
<dbReference type="PROSITE" id="PS00903">
    <property type="entry name" value="CYT_DCMP_DEAMINASES_1"/>
    <property type="match status" value="1"/>
</dbReference>
<dbReference type="Pfam" id="PF01872">
    <property type="entry name" value="RibD_C"/>
    <property type="match status" value="1"/>
</dbReference>
<organism evidence="17 18">
    <name type="scientific">Planctomicrobium piriforme</name>
    <dbReference type="NCBI Taxonomy" id="1576369"/>
    <lineage>
        <taxon>Bacteria</taxon>
        <taxon>Pseudomonadati</taxon>
        <taxon>Planctomycetota</taxon>
        <taxon>Planctomycetia</taxon>
        <taxon>Planctomycetales</taxon>
        <taxon>Planctomycetaceae</taxon>
        <taxon>Planctomicrobium</taxon>
    </lineage>
</organism>
<keyword evidence="10 12" id="KW-0560">Oxidoreductase</keyword>
<dbReference type="SUPFAM" id="SSF53927">
    <property type="entry name" value="Cytidine deaminase-like"/>
    <property type="match status" value="1"/>
</dbReference>
<evidence type="ECO:0000256" key="7">
    <source>
        <dbReference type="ARBA" id="ARBA00022723"/>
    </source>
</evidence>
<dbReference type="GO" id="GO:0008703">
    <property type="term" value="F:5-amino-6-(5-phosphoribosylamino)uracil reductase activity"/>
    <property type="evidence" value="ECO:0007669"/>
    <property type="project" value="UniProtKB-EC"/>
</dbReference>
<keyword evidence="18" id="KW-1185">Reference proteome</keyword>
<evidence type="ECO:0000256" key="15">
    <source>
        <dbReference type="PIRSR" id="PIRSR006769-3"/>
    </source>
</evidence>
<dbReference type="AlphaFoldDB" id="A0A1I3MV22"/>
<dbReference type="PANTHER" id="PTHR38011:SF7">
    <property type="entry name" value="2,5-DIAMINO-6-RIBOSYLAMINO-4(3H)-PYRIMIDINONE 5'-PHOSPHATE REDUCTASE"/>
    <property type="match status" value="1"/>
</dbReference>
<dbReference type="RefSeq" id="WP_092053033.1">
    <property type="nucleotide sequence ID" value="NZ_FOQD01000014.1"/>
</dbReference>
<feature type="binding site" evidence="14">
    <location>
        <position position="307"/>
    </location>
    <ligand>
        <name>substrate</name>
    </ligand>
</feature>
<keyword evidence="8 12" id="KW-0862">Zinc</keyword>
<feature type="binding site" evidence="14">
    <location>
        <position position="182"/>
    </location>
    <ligand>
        <name>NADP(+)</name>
        <dbReference type="ChEBI" id="CHEBI:58349"/>
    </ligand>
</feature>
<evidence type="ECO:0000256" key="9">
    <source>
        <dbReference type="ARBA" id="ARBA00022857"/>
    </source>
</evidence>
<comment type="cofactor">
    <cofactor evidence="12 15">
        <name>Zn(2+)</name>
        <dbReference type="ChEBI" id="CHEBI:29105"/>
    </cofactor>
    <text evidence="12 15">Binds 1 zinc ion.</text>
</comment>
<dbReference type="InterPro" id="IPR002125">
    <property type="entry name" value="CMP_dCMP_dom"/>
</dbReference>
<dbReference type="InterPro" id="IPR011549">
    <property type="entry name" value="RibD_C"/>
</dbReference>
<feature type="binding site" evidence="14">
    <location>
        <position position="166"/>
    </location>
    <ligand>
        <name>NADP(+)</name>
        <dbReference type="ChEBI" id="CHEBI:58349"/>
    </ligand>
</feature>
<evidence type="ECO:0000256" key="3">
    <source>
        <dbReference type="ARBA" id="ARBA00004910"/>
    </source>
</evidence>
<dbReference type="GO" id="GO:0008835">
    <property type="term" value="F:diaminohydroxyphosphoribosylaminopyrimidine deaminase activity"/>
    <property type="evidence" value="ECO:0007669"/>
    <property type="project" value="UniProtKB-EC"/>
</dbReference>
<evidence type="ECO:0000256" key="2">
    <source>
        <dbReference type="ARBA" id="ARBA00004882"/>
    </source>
</evidence>
<feature type="domain" description="CMP/dCMP-type deaminase" evidence="16">
    <location>
        <begin position="12"/>
        <end position="123"/>
    </location>
</feature>
<evidence type="ECO:0000256" key="13">
    <source>
        <dbReference type="PIRSR" id="PIRSR006769-1"/>
    </source>
</evidence>
<name>A0A1I3MV22_9PLAN</name>
<gene>
    <name evidence="17" type="ORF">SAMN05421753_114117</name>
</gene>
<keyword evidence="12" id="KW-0378">Hydrolase</keyword>
<comment type="similarity">
    <text evidence="4 12">In the N-terminal section; belongs to the cytidine and deoxycytidylate deaminase family.</text>
</comment>
<dbReference type="GO" id="GO:0008270">
    <property type="term" value="F:zinc ion binding"/>
    <property type="evidence" value="ECO:0007669"/>
    <property type="project" value="InterPro"/>
</dbReference>
<feature type="binding site" evidence="14">
    <location>
        <position position="219"/>
    </location>
    <ligand>
        <name>substrate</name>
    </ligand>
</feature>
<evidence type="ECO:0000256" key="4">
    <source>
        <dbReference type="ARBA" id="ARBA00005259"/>
    </source>
</evidence>
<dbReference type="OrthoDB" id="9800865at2"/>